<sequence>MKKILALLIIVLFGITTAFALPHQESHTNSITTRFGEIVLPSTKELTAAIKTTKESSTLSDKDKEKNIAIYTKAIEKNEEISDTKEKLSGLTKLFSSAKKRIVDYSRKIHDEKKKTVISDSELESLSYQEVNEKLKADTEYLIQENILLERATKYHNDVQTLPEKSQSTVTFNNEQTKTLISEIDNNPDTENMLNRAYATIIYESNLENNLYKTQLSNISILQDISSLELEYSTLKYNRLNEEIKKLSERLKTLDSNEDNKESKLNNETVKNNPVLKKVIKETNEIKGYLSQAKELYADYKETNKEVLDANLKVTQIEKSLDSQIKELNRSLILSRLLNKQLTSLPKVEIKYDVDEKIANINIYLYEIRERLNQINSVFEDVEKVIKNYPELEPYREDVITIYGQRKSCISEIYQVIADSLNENIEIKVNYASYKKIYDKISADIEEQLFWVKSNQPLGNEFIKMFLPSAKYEWESLKQKLSGSEFLSDTTKTITTLLLPFFLLCGIILVFIKKIKDNNNRLARRLDSAADSVFLTPLALLNNMILMIPSMVWMICLGTVIICIALSETHSQRYVITAMLMHIFVFVFFMQILKPNALVQRHFSVEPYKLAHYRNILSSVWTFALPLLIFANVAETDAVTIYSDLTSFSVVLLSCIGLFIISFRLLINNLRDFNYTSAGYIISCIIGIVITSIAAISVSSGYLYTVVKLTNRIAYTFYIVLTYFLVSQTVHRMIYVLTVKIYEKIYDVKHNIHSGSGEHKANIIISLVSVMNLNAPSLCARLYKVARIVLIIATAILLYIQWSDLSSVLRYLDTVHIWNKTQIVNGAPVITDYLSIANILFAIFILIITSFLNKTLPVLFEKIILIRKDERFKSTSYSVKVISSYIIIGLGIISAAGAIGVKWENLQWLVAALSVGLGFGLQEIFANFVSGIILLFERQLRVGDIITLNGLSGTVSKIRIRSTTVMSFENKEVMIPNREFITSALTNWSLSSSITKMEFNVGVAYGSNVEKAKNILRNIINRCRYIAKDQASLIYVKALAASEVTLACDIYVTKIGDRKLAIDYLCQETLNAFANAGIEIPFNQMDIHVKTLEQQEFIEQLKKGLFARNESQLKLESNPEEIKVK</sequence>
<feature type="transmembrane region" description="Helical" evidence="8">
    <location>
        <begin position="494"/>
        <end position="512"/>
    </location>
</feature>
<dbReference type="InterPro" id="IPR023408">
    <property type="entry name" value="MscS_beta-dom_sf"/>
</dbReference>
<dbReference type="Pfam" id="PF21088">
    <property type="entry name" value="MS_channel_1st"/>
    <property type="match status" value="1"/>
</dbReference>
<dbReference type="SUPFAM" id="SSF50182">
    <property type="entry name" value="Sm-like ribonucleoproteins"/>
    <property type="match status" value="1"/>
</dbReference>
<evidence type="ECO:0000259" key="11">
    <source>
        <dbReference type="Pfam" id="PF12794"/>
    </source>
</evidence>
<keyword evidence="6 8" id="KW-0472">Membrane</keyword>
<comment type="similarity">
    <text evidence="2">Belongs to the MscS (TC 1.A.23) family.</text>
</comment>
<dbReference type="Pfam" id="PF00924">
    <property type="entry name" value="MS_channel_2nd"/>
    <property type="match status" value="1"/>
</dbReference>
<evidence type="ECO:0000256" key="4">
    <source>
        <dbReference type="ARBA" id="ARBA00022692"/>
    </source>
</evidence>
<dbReference type="Proteomes" id="UP000242432">
    <property type="component" value="Unassembled WGS sequence"/>
</dbReference>
<dbReference type="InterPro" id="IPR011014">
    <property type="entry name" value="MscS_channel_TM-2"/>
</dbReference>
<gene>
    <name evidence="15" type="ORF">SAMN02745213_00758</name>
</gene>
<dbReference type="GO" id="GO:0008381">
    <property type="term" value="F:mechanosensitive monoatomic ion channel activity"/>
    <property type="evidence" value="ECO:0007669"/>
    <property type="project" value="UniProtKB-ARBA"/>
</dbReference>
<feature type="transmembrane region" description="Helical" evidence="8">
    <location>
        <begin position="533"/>
        <end position="562"/>
    </location>
</feature>
<keyword evidence="16" id="KW-1185">Reference proteome</keyword>
<proteinExistence type="inferred from homology"/>
<feature type="transmembrane region" description="Helical" evidence="8">
    <location>
        <begin position="785"/>
        <end position="802"/>
    </location>
</feature>
<dbReference type="Gene3D" id="3.30.70.100">
    <property type="match status" value="1"/>
</dbReference>
<feature type="coiled-coil region" evidence="7">
    <location>
        <begin position="230"/>
        <end position="264"/>
    </location>
</feature>
<organism evidence="15 16">
    <name type="scientific">Succinivibrio dextrinosolvens DSM 3072</name>
    <dbReference type="NCBI Taxonomy" id="1123324"/>
    <lineage>
        <taxon>Bacteria</taxon>
        <taxon>Pseudomonadati</taxon>
        <taxon>Pseudomonadota</taxon>
        <taxon>Gammaproteobacteria</taxon>
        <taxon>Aeromonadales</taxon>
        <taxon>Succinivibrionaceae</taxon>
        <taxon>Succinivibrio</taxon>
    </lineage>
</organism>
<evidence type="ECO:0000256" key="5">
    <source>
        <dbReference type="ARBA" id="ARBA00022989"/>
    </source>
</evidence>
<keyword evidence="9" id="KW-0732">Signal</keyword>
<dbReference type="Pfam" id="PF12795">
    <property type="entry name" value="MscS_porin"/>
    <property type="match status" value="1"/>
</dbReference>
<feature type="transmembrane region" description="Helical" evidence="8">
    <location>
        <begin position="715"/>
        <end position="735"/>
    </location>
</feature>
<feature type="domain" description="Mechanosensitive ion channel MscS C-terminal" evidence="13">
    <location>
        <begin position="998"/>
        <end position="1080"/>
    </location>
</feature>
<evidence type="ECO:0000256" key="2">
    <source>
        <dbReference type="ARBA" id="ARBA00008017"/>
    </source>
</evidence>
<dbReference type="PANTHER" id="PTHR30347:SF1">
    <property type="entry name" value="MECHANOSENSITIVE CHANNEL MSCK"/>
    <property type="match status" value="1"/>
</dbReference>
<dbReference type="PANTHER" id="PTHR30347">
    <property type="entry name" value="POTASSIUM CHANNEL RELATED"/>
    <property type="match status" value="1"/>
</dbReference>
<evidence type="ECO:0000256" key="8">
    <source>
        <dbReference type="SAM" id="Phobius"/>
    </source>
</evidence>
<keyword evidence="5 8" id="KW-1133">Transmembrane helix</keyword>
<reference evidence="16" key="1">
    <citation type="submission" date="2017-02" db="EMBL/GenBank/DDBJ databases">
        <authorList>
            <person name="Varghese N."/>
            <person name="Submissions S."/>
        </authorList>
    </citation>
    <scope>NUCLEOTIDE SEQUENCE [LARGE SCALE GENOMIC DNA]</scope>
    <source>
        <strain evidence="16">DSM 3072</strain>
    </source>
</reference>
<feature type="domain" description="Mechanosensitive ion channel MscS" evidence="10">
    <location>
        <begin position="924"/>
        <end position="989"/>
    </location>
</feature>
<protein>
    <submittedName>
        <fullName evidence="15">Small-conductance mechanosensitive channel</fullName>
    </submittedName>
</protein>
<dbReference type="EMBL" id="FUXX01000008">
    <property type="protein sequence ID" value="SKA59834.1"/>
    <property type="molecule type" value="Genomic_DNA"/>
</dbReference>
<dbReference type="InterPro" id="IPR049278">
    <property type="entry name" value="MS_channel_C"/>
</dbReference>
<feature type="transmembrane region" description="Helical" evidence="8">
    <location>
        <begin position="833"/>
        <end position="856"/>
    </location>
</feature>
<evidence type="ECO:0000256" key="1">
    <source>
        <dbReference type="ARBA" id="ARBA00004651"/>
    </source>
</evidence>
<feature type="transmembrane region" description="Helical" evidence="8">
    <location>
        <begin position="574"/>
        <end position="593"/>
    </location>
</feature>
<dbReference type="Pfam" id="PF21082">
    <property type="entry name" value="MS_channel_3rd"/>
    <property type="match status" value="1"/>
</dbReference>
<evidence type="ECO:0000313" key="16">
    <source>
        <dbReference type="Proteomes" id="UP000242432"/>
    </source>
</evidence>
<feature type="domain" description="Mechanosensitive ion channel MscS porin" evidence="12">
    <location>
        <begin position="52"/>
        <end position="254"/>
    </location>
</feature>
<evidence type="ECO:0000259" key="13">
    <source>
        <dbReference type="Pfam" id="PF21082"/>
    </source>
</evidence>
<dbReference type="Gene3D" id="1.10.287.1260">
    <property type="match status" value="1"/>
</dbReference>
<feature type="domain" description="Mechanosensitive ion channel transmembrane helices 2/3" evidence="14">
    <location>
        <begin position="882"/>
        <end position="922"/>
    </location>
</feature>
<evidence type="ECO:0000259" key="10">
    <source>
        <dbReference type="Pfam" id="PF00924"/>
    </source>
</evidence>
<dbReference type="InterPro" id="IPR049142">
    <property type="entry name" value="MS_channel_1st"/>
</dbReference>
<evidence type="ECO:0000313" key="15">
    <source>
        <dbReference type="EMBL" id="SKA59834.1"/>
    </source>
</evidence>
<dbReference type="Pfam" id="PF12794">
    <property type="entry name" value="MscS_TM"/>
    <property type="match status" value="1"/>
</dbReference>
<dbReference type="InterPro" id="IPR006685">
    <property type="entry name" value="MscS_channel_2nd"/>
</dbReference>
<dbReference type="SUPFAM" id="SSF82861">
    <property type="entry name" value="Mechanosensitive channel protein MscS (YggB), transmembrane region"/>
    <property type="match status" value="1"/>
</dbReference>
<dbReference type="Gene3D" id="2.30.30.60">
    <property type="match status" value="1"/>
</dbReference>
<feature type="transmembrane region" description="Helical" evidence="8">
    <location>
        <begin position="613"/>
        <end position="633"/>
    </location>
</feature>
<dbReference type="InterPro" id="IPR010920">
    <property type="entry name" value="LSM_dom_sf"/>
</dbReference>
<feature type="transmembrane region" description="Helical" evidence="8">
    <location>
        <begin position="645"/>
        <end position="667"/>
    </location>
</feature>
<feature type="transmembrane region" description="Helical" evidence="8">
    <location>
        <begin position="679"/>
        <end position="703"/>
    </location>
</feature>
<feature type="transmembrane region" description="Helical" evidence="8">
    <location>
        <begin position="906"/>
        <end position="936"/>
    </location>
</feature>
<feature type="chain" id="PRO_5011984298" evidence="9">
    <location>
        <begin position="21"/>
        <end position="1125"/>
    </location>
</feature>
<dbReference type="InterPro" id="IPR025692">
    <property type="entry name" value="MscS_IM_dom1"/>
</dbReference>
<accession>A0A1T4V4L7</accession>
<dbReference type="AlphaFoldDB" id="A0A1T4V4L7"/>
<dbReference type="InterPro" id="IPR024393">
    <property type="entry name" value="MscS_porin"/>
</dbReference>
<evidence type="ECO:0000259" key="14">
    <source>
        <dbReference type="Pfam" id="PF21088"/>
    </source>
</evidence>
<feature type="signal peptide" evidence="9">
    <location>
        <begin position="1"/>
        <end position="20"/>
    </location>
</feature>
<dbReference type="InterPro" id="IPR052702">
    <property type="entry name" value="MscS-like_channel"/>
</dbReference>
<dbReference type="InterPro" id="IPR011066">
    <property type="entry name" value="MscS_channel_C_sf"/>
</dbReference>
<keyword evidence="3" id="KW-1003">Cell membrane</keyword>
<keyword evidence="4 8" id="KW-0812">Transmembrane</keyword>
<name>A0A1T4V4L7_9GAMM</name>
<evidence type="ECO:0000256" key="7">
    <source>
        <dbReference type="SAM" id="Coils"/>
    </source>
</evidence>
<dbReference type="STRING" id="83771.SAMN02910357_00530"/>
<dbReference type="RefSeq" id="WP_078928299.1">
    <property type="nucleotide sequence ID" value="NZ_FUXX01000008.1"/>
</dbReference>
<feature type="transmembrane region" description="Helical" evidence="8">
    <location>
        <begin position="877"/>
        <end position="900"/>
    </location>
</feature>
<evidence type="ECO:0000256" key="9">
    <source>
        <dbReference type="SAM" id="SignalP"/>
    </source>
</evidence>
<dbReference type="SUPFAM" id="SSF82689">
    <property type="entry name" value="Mechanosensitive channel protein MscS (YggB), C-terminal domain"/>
    <property type="match status" value="1"/>
</dbReference>
<keyword evidence="7" id="KW-0175">Coiled coil</keyword>
<evidence type="ECO:0000259" key="12">
    <source>
        <dbReference type="Pfam" id="PF12795"/>
    </source>
</evidence>
<feature type="domain" description="Mechanosensitive ion channel inner membrane" evidence="11">
    <location>
        <begin position="497"/>
        <end position="818"/>
    </location>
</feature>
<comment type="subcellular location">
    <subcellularLocation>
        <location evidence="1">Cell membrane</location>
        <topology evidence="1">Multi-pass membrane protein</topology>
    </subcellularLocation>
</comment>
<evidence type="ECO:0000256" key="3">
    <source>
        <dbReference type="ARBA" id="ARBA00022475"/>
    </source>
</evidence>
<evidence type="ECO:0000256" key="6">
    <source>
        <dbReference type="ARBA" id="ARBA00023136"/>
    </source>
</evidence>
<dbReference type="GO" id="GO:0005886">
    <property type="term" value="C:plasma membrane"/>
    <property type="evidence" value="ECO:0007669"/>
    <property type="project" value="UniProtKB-SubCell"/>
</dbReference>